<comment type="caution">
    <text evidence="1">The sequence shown here is derived from an EMBL/GenBank/DDBJ whole genome shotgun (WGS) entry which is preliminary data.</text>
</comment>
<accession>A0A9P6X8I6</accession>
<dbReference type="AlphaFoldDB" id="A0A9P6X8I6"/>
<protein>
    <submittedName>
        <fullName evidence="1">Uncharacterized protein</fullName>
    </submittedName>
</protein>
<dbReference type="Proteomes" id="UP000716291">
    <property type="component" value="Unassembled WGS sequence"/>
</dbReference>
<organism evidence="1 2">
    <name type="scientific">Rhizopus oryzae</name>
    <name type="common">Mucormycosis agent</name>
    <name type="synonym">Rhizopus arrhizus var. delemar</name>
    <dbReference type="NCBI Taxonomy" id="64495"/>
    <lineage>
        <taxon>Eukaryota</taxon>
        <taxon>Fungi</taxon>
        <taxon>Fungi incertae sedis</taxon>
        <taxon>Mucoromycota</taxon>
        <taxon>Mucoromycotina</taxon>
        <taxon>Mucoromycetes</taxon>
        <taxon>Mucorales</taxon>
        <taxon>Mucorineae</taxon>
        <taxon>Rhizopodaceae</taxon>
        <taxon>Rhizopus</taxon>
    </lineage>
</organism>
<sequence>MNYIVDQNEFIVETIATHREYLRNAVPNESSLAFPMLLEKQKNEDIHMKEAKPKREYVRYTLQQSSWAFTLEQLIDGLANIMRALTVFLKAVKNVDIHRDVSVSMGSSLPPVASIYCDIWPCIQDTRDGRKLVIASLSSTSLITSSIRVDILEDPKIGPSSSTVTISPQTSKIYIDQESWNKANALALNSEARSNHTSYLTGQMRQLQIGYEVINSPATAKLNKTLVVKSMAELNDSKMKILFSSLLALFGDNDNIPILQHRDLNHVMQQMAQIMASDISKANQAVLRNVSYLPH</sequence>
<evidence type="ECO:0000313" key="2">
    <source>
        <dbReference type="Proteomes" id="UP000716291"/>
    </source>
</evidence>
<evidence type="ECO:0000313" key="1">
    <source>
        <dbReference type="EMBL" id="KAG1307799.1"/>
    </source>
</evidence>
<reference evidence="1" key="1">
    <citation type="journal article" date="2020" name="Microb. Genom.">
        <title>Genetic diversity of clinical and environmental Mucorales isolates obtained from an investigation of mucormycosis cases among solid organ transplant recipients.</title>
        <authorList>
            <person name="Nguyen M.H."/>
            <person name="Kaul D."/>
            <person name="Muto C."/>
            <person name="Cheng S.J."/>
            <person name="Richter R.A."/>
            <person name="Bruno V.M."/>
            <person name="Liu G."/>
            <person name="Beyhan S."/>
            <person name="Sundermann A.J."/>
            <person name="Mounaud S."/>
            <person name="Pasculle A.W."/>
            <person name="Nierman W.C."/>
            <person name="Driscoll E."/>
            <person name="Cumbie R."/>
            <person name="Clancy C.J."/>
            <person name="Dupont C.L."/>
        </authorList>
    </citation>
    <scope>NUCLEOTIDE SEQUENCE</scope>
    <source>
        <strain evidence="1">GL11</strain>
    </source>
</reference>
<dbReference type="OrthoDB" id="2283214at2759"/>
<gene>
    <name evidence="1" type="ORF">G6F64_006532</name>
</gene>
<keyword evidence="2" id="KW-1185">Reference proteome</keyword>
<name>A0A9P6X8I6_RHIOR</name>
<proteinExistence type="predicted"/>
<dbReference type="EMBL" id="JAANQT010000881">
    <property type="protein sequence ID" value="KAG1307799.1"/>
    <property type="molecule type" value="Genomic_DNA"/>
</dbReference>